<comment type="caution">
    <text evidence="4">The sequence shown here is derived from an EMBL/GenBank/DDBJ whole genome shotgun (WGS) entry which is preliminary data.</text>
</comment>
<gene>
    <name evidence="4" type="ORF">AN218_21410</name>
</gene>
<feature type="chain" id="PRO_5039573594" evidence="2">
    <location>
        <begin position="23"/>
        <end position="378"/>
    </location>
</feature>
<proteinExistence type="predicted"/>
<feature type="signal peptide" evidence="2">
    <location>
        <begin position="1"/>
        <end position="22"/>
    </location>
</feature>
<evidence type="ECO:0000313" key="4">
    <source>
        <dbReference type="EMBL" id="OEV09577.1"/>
    </source>
</evidence>
<dbReference type="InterPro" id="IPR001466">
    <property type="entry name" value="Beta-lactam-related"/>
</dbReference>
<feature type="region of interest" description="Disordered" evidence="1">
    <location>
        <begin position="227"/>
        <end position="261"/>
    </location>
</feature>
<evidence type="ECO:0000256" key="1">
    <source>
        <dbReference type="SAM" id="MobiDB-lite"/>
    </source>
</evidence>
<name>A0A1E7L060_9ACTN</name>
<dbReference type="PANTHER" id="PTHR46825:SF7">
    <property type="entry name" value="D-ALANYL-D-ALANINE CARBOXYPEPTIDASE"/>
    <property type="match status" value="1"/>
</dbReference>
<dbReference type="PANTHER" id="PTHR46825">
    <property type="entry name" value="D-ALANYL-D-ALANINE-CARBOXYPEPTIDASE/ENDOPEPTIDASE AMPH"/>
    <property type="match status" value="1"/>
</dbReference>
<reference evidence="4 5" key="1">
    <citation type="journal article" date="2016" name="Front. Microbiol.">
        <title>Comparative Genomics Analysis of Streptomyces Species Reveals Their Adaptation to the Marine Environment and Their Diversity at the Genomic Level.</title>
        <authorList>
            <person name="Tian X."/>
            <person name="Zhang Z."/>
            <person name="Yang T."/>
            <person name="Chen M."/>
            <person name="Li J."/>
            <person name="Chen F."/>
            <person name="Yang J."/>
            <person name="Li W."/>
            <person name="Zhang B."/>
            <person name="Zhang Z."/>
            <person name="Wu J."/>
            <person name="Zhang C."/>
            <person name="Long L."/>
            <person name="Xiao J."/>
        </authorList>
    </citation>
    <scope>NUCLEOTIDE SEQUENCE [LARGE SCALE GENOMIC DNA]</scope>
    <source>
        <strain evidence="4 5">SCSIO 10429</strain>
    </source>
</reference>
<feature type="domain" description="Beta-lactamase-related" evidence="3">
    <location>
        <begin position="33"/>
        <end position="361"/>
    </location>
</feature>
<organism evidence="4 5">
    <name type="scientific">Streptomyces nanshensis</name>
    <dbReference type="NCBI Taxonomy" id="518642"/>
    <lineage>
        <taxon>Bacteria</taxon>
        <taxon>Bacillati</taxon>
        <taxon>Actinomycetota</taxon>
        <taxon>Actinomycetes</taxon>
        <taxon>Kitasatosporales</taxon>
        <taxon>Streptomycetaceae</taxon>
        <taxon>Streptomyces</taxon>
    </lineage>
</organism>
<feature type="region of interest" description="Disordered" evidence="1">
    <location>
        <begin position="48"/>
        <end position="73"/>
    </location>
</feature>
<evidence type="ECO:0000259" key="3">
    <source>
        <dbReference type="Pfam" id="PF00144"/>
    </source>
</evidence>
<keyword evidence="2" id="KW-0732">Signal</keyword>
<dbReference type="InterPro" id="IPR050491">
    <property type="entry name" value="AmpC-like"/>
</dbReference>
<dbReference type="EMBL" id="LJGW01000360">
    <property type="protein sequence ID" value="OEV09577.1"/>
    <property type="molecule type" value="Genomic_DNA"/>
</dbReference>
<dbReference type="InterPro" id="IPR012338">
    <property type="entry name" value="Beta-lactam/transpept-like"/>
</dbReference>
<dbReference type="PATRIC" id="fig|518642.10.peg.5283"/>
<accession>A0A1E7L060</accession>
<dbReference type="AlphaFoldDB" id="A0A1E7L060"/>
<dbReference type="Gene3D" id="3.40.710.10">
    <property type="entry name" value="DD-peptidase/beta-lactamase superfamily"/>
    <property type="match status" value="1"/>
</dbReference>
<keyword evidence="5" id="KW-1185">Reference proteome</keyword>
<evidence type="ECO:0000256" key="2">
    <source>
        <dbReference type="SAM" id="SignalP"/>
    </source>
</evidence>
<dbReference type="Pfam" id="PF00144">
    <property type="entry name" value="Beta-lactamase"/>
    <property type="match status" value="1"/>
</dbReference>
<dbReference type="Proteomes" id="UP000176005">
    <property type="component" value="Unassembled WGS sequence"/>
</dbReference>
<evidence type="ECO:0000313" key="5">
    <source>
        <dbReference type="Proteomes" id="UP000176005"/>
    </source>
</evidence>
<sequence length="378" mass="39615">MRSTVVALVVATVAAFSVSSSAAADAGHAAAQDAMDDEVQRSQVPGVLGQAQDGGGVWHGSSGVADSRTGRPPMPHDTFRIGSLTKPFIATVLLQLEAEGTVDLDAPVEHWLPGTLRGGGEHGRSITVRQLLGHTSGLYDFTADPRVRRETFGPRFAAHRYDSHQAASLVRTAMAHPRAFAPGTGWGYSNTNYVLAGMVIAKATGHSYAHEVERRVIRPLRLRHTSLPGTSPRLPVPHGRAYSRLSASGPGAGAGSGTRAQDVTTLDPSLAGASGEMVSSTGDLVRFMRALLRGDVLPARQLAQMKTTVPAEGGERYGLGLTEYRLSCGTTVWGHEGTIQGSRSVAATTADGSHTAAFNLNADWSEGTSGLVEAEFCG</sequence>
<dbReference type="SUPFAM" id="SSF56601">
    <property type="entry name" value="beta-lactamase/transpeptidase-like"/>
    <property type="match status" value="1"/>
</dbReference>
<protein>
    <submittedName>
        <fullName evidence="4">Peptidase</fullName>
    </submittedName>
</protein>